<dbReference type="InterPro" id="IPR002013">
    <property type="entry name" value="SAC_dom"/>
</dbReference>
<dbReference type="GO" id="GO:0043812">
    <property type="term" value="F:phosphatidylinositol-4-phosphate phosphatase activity"/>
    <property type="evidence" value="ECO:0007669"/>
    <property type="project" value="TreeGrafter"/>
</dbReference>
<organism evidence="2 3">
    <name type="scientific">Rotaria socialis</name>
    <dbReference type="NCBI Taxonomy" id="392032"/>
    <lineage>
        <taxon>Eukaryota</taxon>
        <taxon>Metazoa</taxon>
        <taxon>Spiralia</taxon>
        <taxon>Gnathifera</taxon>
        <taxon>Rotifera</taxon>
        <taxon>Eurotatoria</taxon>
        <taxon>Bdelloidea</taxon>
        <taxon>Philodinida</taxon>
        <taxon>Philodinidae</taxon>
        <taxon>Rotaria</taxon>
    </lineage>
</organism>
<dbReference type="AlphaFoldDB" id="A0A818T3Z0"/>
<dbReference type="Pfam" id="PF02383">
    <property type="entry name" value="Syja_N"/>
    <property type="match status" value="1"/>
</dbReference>
<name>A0A818T3Z0_9BILA</name>
<gene>
    <name evidence="2" type="ORF">FME351_LOCUS26423</name>
</gene>
<dbReference type="EMBL" id="CAJNYU010003539">
    <property type="protein sequence ID" value="CAF3681695.1"/>
    <property type="molecule type" value="Genomic_DNA"/>
</dbReference>
<sequence length="207" mass="24354">MCYEVFDKIYRIIIDFNESHDAFVKHIENELSKIKGKQLILISLVDEWGKENILNDAFFEHIIKYNSPCLSYVTFDFHEYCKGLQFGNVMTLLQHLDEKHFLREMRFCWINTETNALLSEQISLFRINCVDCLDRTNVVQAAIAKTILEIMLKKLGLLDFDESGLRDYPRTIFQTMWADNGDAISRQYAGTDAMKVRKQSEKYNIRN</sequence>
<proteinExistence type="predicted"/>
<evidence type="ECO:0000313" key="3">
    <source>
        <dbReference type="Proteomes" id="UP000663869"/>
    </source>
</evidence>
<dbReference type="PANTHER" id="PTHR45662">
    <property type="entry name" value="PHOSPHATIDYLINOSITIDE PHOSPHATASE SAC1"/>
    <property type="match status" value="1"/>
</dbReference>
<dbReference type="GO" id="GO:0005769">
    <property type="term" value="C:early endosome"/>
    <property type="evidence" value="ECO:0007669"/>
    <property type="project" value="TreeGrafter"/>
</dbReference>
<protein>
    <recommendedName>
        <fullName evidence="1">SAC domain-containing protein</fullName>
    </recommendedName>
</protein>
<dbReference type="Proteomes" id="UP000663869">
    <property type="component" value="Unassembled WGS sequence"/>
</dbReference>
<dbReference type="PANTHER" id="PTHR45662:SF8">
    <property type="entry name" value="PHOSPHATIDYLINOSITIDE PHOSPHATASE SAC2"/>
    <property type="match status" value="1"/>
</dbReference>
<evidence type="ECO:0000259" key="1">
    <source>
        <dbReference type="PROSITE" id="PS50275"/>
    </source>
</evidence>
<accession>A0A818T3Z0</accession>
<reference evidence="2" key="1">
    <citation type="submission" date="2021-02" db="EMBL/GenBank/DDBJ databases">
        <authorList>
            <person name="Nowell W R."/>
        </authorList>
    </citation>
    <scope>NUCLEOTIDE SEQUENCE</scope>
</reference>
<dbReference type="PROSITE" id="PS50275">
    <property type="entry name" value="SAC"/>
    <property type="match status" value="1"/>
</dbReference>
<dbReference type="GO" id="GO:0045334">
    <property type="term" value="C:clathrin-coated endocytic vesicle"/>
    <property type="evidence" value="ECO:0007669"/>
    <property type="project" value="TreeGrafter"/>
</dbReference>
<comment type="caution">
    <text evidence="2">The sequence shown here is derived from an EMBL/GenBank/DDBJ whole genome shotgun (WGS) entry which is preliminary data.</text>
</comment>
<dbReference type="GO" id="GO:0046856">
    <property type="term" value="P:phosphatidylinositol dephosphorylation"/>
    <property type="evidence" value="ECO:0007669"/>
    <property type="project" value="TreeGrafter"/>
</dbReference>
<dbReference type="GO" id="GO:2001135">
    <property type="term" value="P:regulation of endocytic recycling"/>
    <property type="evidence" value="ECO:0007669"/>
    <property type="project" value="TreeGrafter"/>
</dbReference>
<feature type="domain" description="SAC" evidence="1">
    <location>
        <begin position="22"/>
        <end position="190"/>
    </location>
</feature>
<evidence type="ECO:0000313" key="2">
    <source>
        <dbReference type="EMBL" id="CAF3681695.1"/>
    </source>
</evidence>